<feature type="transmembrane region" description="Helical" evidence="1">
    <location>
        <begin position="21"/>
        <end position="45"/>
    </location>
</feature>
<dbReference type="AlphaFoldDB" id="A0A644XSD8"/>
<dbReference type="PANTHER" id="PTHR40078:SF1">
    <property type="entry name" value="INTEGRAL MEMBRANE PROTEIN"/>
    <property type="match status" value="1"/>
</dbReference>
<feature type="transmembrane region" description="Helical" evidence="1">
    <location>
        <begin position="85"/>
        <end position="106"/>
    </location>
</feature>
<gene>
    <name evidence="2" type="ORF">SDC9_65473</name>
</gene>
<protein>
    <submittedName>
        <fullName evidence="2">Uncharacterized protein</fullName>
    </submittedName>
</protein>
<reference evidence="2" key="1">
    <citation type="submission" date="2019-08" db="EMBL/GenBank/DDBJ databases">
        <authorList>
            <person name="Kucharzyk K."/>
            <person name="Murdoch R.W."/>
            <person name="Higgins S."/>
            <person name="Loffler F."/>
        </authorList>
    </citation>
    <scope>NUCLEOTIDE SEQUENCE</scope>
</reference>
<feature type="transmembrane region" description="Helical" evidence="1">
    <location>
        <begin position="172"/>
        <end position="195"/>
    </location>
</feature>
<keyword evidence="1" id="KW-0812">Transmembrane</keyword>
<name>A0A644XSD8_9ZZZZ</name>
<sequence length="229" mass="24676">MISLHQEGENVENYIKRTAKVMFGLVLYSVGLLFSINANIGLAPWDAFGIGVSNLTGISYGNVSILTGIIILFSVVLLKEKIGIGTVLNTVLIGIFVDILLSLNILPKMTNFFAGLLVMVIGQVIVSFASYFYISPGMGCGPRDTLMVALGKRFPTVPIGAIRGLIEGTVLIIGFLLGAKVGIGTVIAVFGISFIMQTTFKYLKFDIKAVVHESLFDSLKNFKVIFAKS</sequence>
<feature type="transmembrane region" description="Helical" evidence="1">
    <location>
        <begin position="112"/>
        <end position="134"/>
    </location>
</feature>
<proteinExistence type="predicted"/>
<dbReference type="InterPro" id="IPR038750">
    <property type="entry name" value="YczE/YyaS-like"/>
</dbReference>
<dbReference type="PANTHER" id="PTHR40078">
    <property type="entry name" value="INTEGRAL MEMBRANE PROTEIN-RELATED"/>
    <property type="match status" value="1"/>
</dbReference>
<dbReference type="EMBL" id="VSSQ01003101">
    <property type="protein sequence ID" value="MPM19055.1"/>
    <property type="molecule type" value="Genomic_DNA"/>
</dbReference>
<feature type="transmembrane region" description="Helical" evidence="1">
    <location>
        <begin position="57"/>
        <end position="78"/>
    </location>
</feature>
<keyword evidence="1" id="KW-0472">Membrane</keyword>
<organism evidence="2">
    <name type="scientific">bioreactor metagenome</name>
    <dbReference type="NCBI Taxonomy" id="1076179"/>
    <lineage>
        <taxon>unclassified sequences</taxon>
        <taxon>metagenomes</taxon>
        <taxon>ecological metagenomes</taxon>
    </lineage>
</organism>
<keyword evidence="1" id="KW-1133">Transmembrane helix</keyword>
<accession>A0A644XSD8</accession>
<dbReference type="Pfam" id="PF19700">
    <property type="entry name" value="DUF6198"/>
    <property type="match status" value="1"/>
</dbReference>
<comment type="caution">
    <text evidence="2">The sequence shown here is derived from an EMBL/GenBank/DDBJ whole genome shotgun (WGS) entry which is preliminary data.</text>
</comment>
<evidence type="ECO:0000313" key="2">
    <source>
        <dbReference type="EMBL" id="MPM19055.1"/>
    </source>
</evidence>
<evidence type="ECO:0000256" key="1">
    <source>
        <dbReference type="SAM" id="Phobius"/>
    </source>
</evidence>